<reference evidence="2" key="1">
    <citation type="submission" date="2008-07" db="EMBL/GenBank/DDBJ databases">
        <title>Analysis of genes from marine vibrio MV-1 putatively involved in magnetosome formation.</title>
        <authorList>
            <person name="Trubitsyn D."/>
            <person name="French C."/>
            <person name="Staniland S."/>
            <person name="Ward B."/>
        </authorList>
    </citation>
    <scope>NUCLEOTIDE SEQUENCE</scope>
    <source>
        <strain evidence="2">MV-1</strain>
    </source>
</reference>
<dbReference type="PROSITE" id="PS00108">
    <property type="entry name" value="PROTEIN_KINASE_ST"/>
    <property type="match status" value="1"/>
</dbReference>
<evidence type="ECO:0000259" key="1">
    <source>
        <dbReference type="PROSITE" id="PS50011"/>
    </source>
</evidence>
<protein>
    <submittedName>
        <fullName evidence="2">Serine/threonine protein kinase</fullName>
    </submittedName>
</protein>
<dbReference type="InterPro" id="IPR000719">
    <property type="entry name" value="Prot_kinase_dom"/>
</dbReference>
<proteinExistence type="predicted"/>
<sequence length="327" mass="36127">MTFPIINDYRHAIKNAANRFANLRVKPILDAHGEPVFMAGNFAAVFKARVAPGDQMVAIKLFTRDLPQLEMRQTSIAKTIERLGARYLIDVGYMPREIYVSSKIAGDAEYPLVVMPWTEGLSMGNVVEKMCATQNKKGLFALSKAWSNLCLSMLSSGIAHGDLKHDNVLITLDGQLRLIDYDSMYVPQLKGLKSVLMGGASYQHPRRNTNHFDATQDHFSILVIALSLRALTLDPSLYEVFNTGENIILSHDDFASNMQTALIQRLLASPDPLLRSWTSLLLRVAASNSIQVPRLTRILKDARKAPAEPRAVKSAVSFGGARTSAMA</sequence>
<dbReference type="Gene3D" id="1.10.510.10">
    <property type="entry name" value="Transferase(Phosphotransferase) domain 1"/>
    <property type="match status" value="1"/>
</dbReference>
<dbReference type="EMBL" id="EU921416">
    <property type="protein sequence ID" value="ASN76815.1"/>
    <property type="molecule type" value="Genomic_DNA"/>
</dbReference>
<dbReference type="InterPro" id="IPR011009">
    <property type="entry name" value="Kinase-like_dom_sf"/>
</dbReference>
<keyword evidence="2" id="KW-0808">Transferase</keyword>
<evidence type="ECO:0000313" key="2">
    <source>
        <dbReference type="EMBL" id="ASN76815.1"/>
    </source>
</evidence>
<dbReference type="GO" id="GO:0004674">
    <property type="term" value="F:protein serine/threonine kinase activity"/>
    <property type="evidence" value="ECO:0007669"/>
    <property type="project" value="UniProtKB-KW"/>
</dbReference>
<feature type="domain" description="Protein kinase" evidence="1">
    <location>
        <begin position="31"/>
        <end position="295"/>
    </location>
</feature>
<dbReference type="AlphaFoldDB" id="A0A221SKX7"/>
<dbReference type="InterPro" id="IPR008271">
    <property type="entry name" value="Ser/Thr_kinase_AS"/>
</dbReference>
<organism evidence="2">
    <name type="scientific">Vibrio sp. MV-1</name>
    <dbReference type="NCBI Taxonomy" id="632142"/>
    <lineage>
        <taxon>Bacteria</taxon>
        <taxon>Pseudomonadati</taxon>
        <taxon>Pseudomonadota</taxon>
        <taxon>Gammaproteobacteria</taxon>
        <taxon>Vibrionales</taxon>
        <taxon>Vibrionaceae</taxon>
        <taxon>Vibrio</taxon>
    </lineage>
</organism>
<dbReference type="Pfam" id="PF00069">
    <property type="entry name" value="Pkinase"/>
    <property type="match status" value="1"/>
</dbReference>
<name>A0A221SKX7_9VIBR</name>
<keyword evidence="2" id="KW-0418">Kinase</keyword>
<dbReference type="SUPFAM" id="SSF56112">
    <property type="entry name" value="Protein kinase-like (PK-like)"/>
    <property type="match status" value="1"/>
</dbReference>
<accession>A0A221SKX7</accession>
<dbReference type="GO" id="GO:0005524">
    <property type="term" value="F:ATP binding"/>
    <property type="evidence" value="ECO:0007669"/>
    <property type="project" value="InterPro"/>
</dbReference>
<dbReference type="PROSITE" id="PS50011">
    <property type="entry name" value="PROTEIN_KINASE_DOM"/>
    <property type="match status" value="1"/>
</dbReference>
<keyword evidence="2" id="KW-0723">Serine/threonine-protein kinase</keyword>